<feature type="region of interest" description="Disordered" evidence="5">
    <location>
        <begin position="379"/>
        <end position="439"/>
    </location>
</feature>
<evidence type="ECO:0000256" key="1">
    <source>
        <dbReference type="ARBA" id="ARBA00004123"/>
    </source>
</evidence>
<comment type="similarity">
    <text evidence="2">Belongs to the PAF1 family.</text>
</comment>
<dbReference type="Proteomes" id="UP001328107">
    <property type="component" value="Unassembled WGS sequence"/>
</dbReference>
<dbReference type="InterPro" id="IPR007133">
    <property type="entry name" value="RNA_pol_II-assoc_Paf1"/>
</dbReference>
<keyword evidence="4" id="KW-0539">Nucleus</keyword>
<evidence type="ECO:0000256" key="3">
    <source>
        <dbReference type="ARBA" id="ARBA00020462"/>
    </source>
</evidence>
<dbReference type="PANTHER" id="PTHR23188">
    <property type="entry name" value="RNA POLYMERASE II-ASSOCIATED FACTOR 1 HOMOLOG"/>
    <property type="match status" value="1"/>
</dbReference>
<keyword evidence="7" id="KW-1185">Reference proteome</keyword>
<evidence type="ECO:0000256" key="4">
    <source>
        <dbReference type="ARBA" id="ARBA00023242"/>
    </source>
</evidence>
<dbReference type="GO" id="GO:0000993">
    <property type="term" value="F:RNA polymerase II complex binding"/>
    <property type="evidence" value="ECO:0007669"/>
    <property type="project" value="TreeGrafter"/>
</dbReference>
<dbReference type="Pfam" id="PF03985">
    <property type="entry name" value="Paf1"/>
    <property type="match status" value="1"/>
</dbReference>
<dbReference type="GO" id="GO:0003682">
    <property type="term" value="F:chromatin binding"/>
    <property type="evidence" value="ECO:0007669"/>
    <property type="project" value="TreeGrafter"/>
</dbReference>
<gene>
    <name evidence="6" type="ORF">PMAYCL1PPCAC_29151</name>
</gene>
<evidence type="ECO:0000256" key="2">
    <source>
        <dbReference type="ARBA" id="ARBA00007560"/>
    </source>
</evidence>
<sequence>LFHFTSIYVLFESLDCLTMASLPIRRSMPARPPQDKGPDLLCKVQYSNKLPDIPFDGKFLPCPLVSLDRFIAYSSSSLEKDHKFEVTCEADIGVEIDLIDPVTYTIPSEKMPLEDADAVLLEDNLSGSKKGIINNKRSQQHSRVVPWMRKTEYISHEFNRFGVSADRQETKVGYGTKKKGEAELYRDRASQIEAIEKTFLDVKKKAKNHHSKKGVYAVEEFPILPDFDWWKYVFAQVIFDSDPSMADLTKEEKITAMEQGQIRGMEDEDGAQFVAYFTPTKETMEKRKEERLQGVHDPDYVYTHKMNREYTWDVKNKATKGYESENYFFTFRDNACFYNELETRVRLTRRRATNSNKKTVLNVHLVESQDAEMELMASRQSDLLRPYDTIPEEDEEGAEEEEEEEEVKEEGEGEADSGGSSDSDRPRAVRSSSSSSDSD</sequence>
<reference evidence="7" key="1">
    <citation type="submission" date="2022-10" db="EMBL/GenBank/DDBJ databases">
        <title>Genome assembly of Pristionchus species.</title>
        <authorList>
            <person name="Yoshida K."/>
            <person name="Sommer R.J."/>
        </authorList>
    </citation>
    <scope>NUCLEOTIDE SEQUENCE [LARGE SCALE GENOMIC DNA]</scope>
    <source>
        <strain evidence="7">RS5460</strain>
    </source>
</reference>
<dbReference type="GO" id="GO:0006368">
    <property type="term" value="P:transcription elongation by RNA polymerase II"/>
    <property type="evidence" value="ECO:0007669"/>
    <property type="project" value="InterPro"/>
</dbReference>
<comment type="subcellular location">
    <subcellularLocation>
        <location evidence="1">Nucleus</location>
    </subcellularLocation>
</comment>
<organism evidence="6 7">
    <name type="scientific">Pristionchus mayeri</name>
    <dbReference type="NCBI Taxonomy" id="1317129"/>
    <lineage>
        <taxon>Eukaryota</taxon>
        <taxon>Metazoa</taxon>
        <taxon>Ecdysozoa</taxon>
        <taxon>Nematoda</taxon>
        <taxon>Chromadorea</taxon>
        <taxon>Rhabditida</taxon>
        <taxon>Rhabditina</taxon>
        <taxon>Diplogasteromorpha</taxon>
        <taxon>Diplogasteroidea</taxon>
        <taxon>Neodiplogasteridae</taxon>
        <taxon>Pristionchus</taxon>
    </lineage>
</organism>
<dbReference type="EMBL" id="BTRK01000006">
    <property type="protein sequence ID" value="GMR58956.1"/>
    <property type="molecule type" value="Genomic_DNA"/>
</dbReference>
<accession>A0AAN5D8W3</accession>
<comment type="caution">
    <text evidence="6">The sequence shown here is derived from an EMBL/GenBank/DDBJ whole genome shotgun (WGS) entry which is preliminary data.</text>
</comment>
<proteinExistence type="inferred from homology"/>
<evidence type="ECO:0000313" key="7">
    <source>
        <dbReference type="Proteomes" id="UP001328107"/>
    </source>
</evidence>
<name>A0AAN5D8W3_9BILA</name>
<feature type="non-terminal residue" evidence="6">
    <location>
        <position position="1"/>
    </location>
</feature>
<protein>
    <recommendedName>
        <fullName evidence="3">RNA polymerase II-associated factor 1 homolog</fullName>
    </recommendedName>
</protein>
<feature type="compositionally biased region" description="Acidic residues" evidence="5">
    <location>
        <begin position="390"/>
        <end position="415"/>
    </location>
</feature>
<dbReference type="AlphaFoldDB" id="A0AAN5D8W3"/>
<dbReference type="GO" id="GO:0016593">
    <property type="term" value="C:Cdc73/Paf1 complex"/>
    <property type="evidence" value="ECO:0007669"/>
    <property type="project" value="InterPro"/>
</dbReference>
<evidence type="ECO:0000313" key="6">
    <source>
        <dbReference type="EMBL" id="GMR58956.1"/>
    </source>
</evidence>
<evidence type="ECO:0000256" key="5">
    <source>
        <dbReference type="SAM" id="MobiDB-lite"/>
    </source>
</evidence>
<feature type="compositionally biased region" description="Low complexity" evidence="5">
    <location>
        <begin position="429"/>
        <end position="439"/>
    </location>
</feature>
<dbReference type="PANTHER" id="PTHR23188:SF12">
    <property type="entry name" value="RNA POLYMERASE II-ASSOCIATED FACTOR 1 HOMOLOG"/>
    <property type="match status" value="1"/>
</dbReference>